<proteinExistence type="inferred from homology"/>
<dbReference type="InterPro" id="IPR044861">
    <property type="entry name" value="IPNS-like_FE2OG_OXY"/>
</dbReference>
<dbReference type="Proteomes" id="UP001154282">
    <property type="component" value="Unassembled WGS sequence"/>
</dbReference>
<dbReference type="FunFam" id="2.60.120.330:FF:000005">
    <property type="entry name" value="1-aminocyclopropane-1-carboxylate oxidase homolog 1"/>
    <property type="match status" value="1"/>
</dbReference>
<protein>
    <recommendedName>
        <fullName evidence="7">Fe2OG dioxygenase domain-containing protein</fullName>
    </recommendedName>
</protein>
<dbReference type="SUPFAM" id="SSF51197">
    <property type="entry name" value="Clavaminate synthase-like"/>
    <property type="match status" value="1"/>
</dbReference>
<evidence type="ECO:0000256" key="3">
    <source>
        <dbReference type="ARBA" id="ARBA00022723"/>
    </source>
</evidence>
<feature type="domain" description="Fe2OG dioxygenase" evidence="7">
    <location>
        <begin position="221"/>
        <end position="328"/>
    </location>
</feature>
<evidence type="ECO:0000256" key="5">
    <source>
        <dbReference type="ARBA" id="ARBA00023004"/>
    </source>
</evidence>
<dbReference type="EMBL" id="CAMGYJ010000011">
    <property type="protein sequence ID" value="CAI0559104.1"/>
    <property type="molecule type" value="Genomic_DNA"/>
</dbReference>
<dbReference type="GO" id="GO:0046872">
    <property type="term" value="F:metal ion binding"/>
    <property type="evidence" value="ECO:0007669"/>
    <property type="project" value="UniProtKB-KW"/>
</dbReference>
<evidence type="ECO:0000256" key="1">
    <source>
        <dbReference type="ARBA" id="ARBA00001962"/>
    </source>
</evidence>
<gene>
    <name evidence="8" type="ORF">LITE_LOCUS49060</name>
</gene>
<evidence type="ECO:0000259" key="7">
    <source>
        <dbReference type="PROSITE" id="PS51471"/>
    </source>
</evidence>
<organism evidence="8 9">
    <name type="scientific">Linum tenue</name>
    <dbReference type="NCBI Taxonomy" id="586396"/>
    <lineage>
        <taxon>Eukaryota</taxon>
        <taxon>Viridiplantae</taxon>
        <taxon>Streptophyta</taxon>
        <taxon>Embryophyta</taxon>
        <taxon>Tracheophyta</taxon>
        <taxon>Spermatophyta</taxon>
        <taxon>Magnoliopsida</taxon>
        <taxon>eudicotyledons</taxon>
        <taxon>Gunneridae</taxon>
        <taxon>Pentapetalae</taxon>
        <taxon>rosids</taxon>
        <taxon>fabids</taxon>
        <taxon>Malpighiales</taxon>
        <taxon>Linaceae</taxon>
        <taxon>Linum</taxon>
    </lineage>
</organism>
<evidence type="ECO:0000256" key="4">
    <source>
        <dbReference type="ARBA" id="ARBA00023002"/>
    </source>
</evidence>
<dbReference type="Gene3D" id="2.60.120.330">
    <property type="entry name" value="B-lactam Antibiotic, Isopenicillin N Synthase, Chain"/>
    <property type="match status" value="1"/>
</dbReference>
<evidence type="ECO:0000256" key="6">
    <source>
        <dbReference type="RuleBase" id="RU003682"/>
    </source>
</evidence>
<sequence length="384" mass="42774">MAFSEKRENNGAAEDSNHSRLIKLREFDDTKLGVKGLVDAAVAKVPEIFRISNNNNKHQLPSDLDHSSSGSVLTIPVIDLKHPNTTEIVGGIRGSCEEWGFFQVVNHGIPEGILDEMIQGVRRFHELDPEIKKRYYTRDLISGFFLVSNFDLYRSAAASWRDTMGCVAAPDLPPPEQLPDATRDILIEYSKQVKQLSKTILELLSEALGLEPNRLNQLGCGAGQLLLGHYYPACPEPEVTIGVTDHTDASFITILLQDQIGGLQVLHRNKWVDVQPRKGALVVNLGDLLQVSPSFFLLVSNDKFISVSHRVVPKRIGPRISVACFLRPLIHKGDTDSPPVYGPIPELLSEENPPVYVEADVREFMRIHSSRGLDEPSPLQHFRV</sequence>
<dbReference type="InterPro" id="IPR027443">
    <property type="entry name" value="IPNS-like_sf"/>
</dbReference>
<keyword evidence="5 6" id="KW-0408">Iron</keyword>
<reference evidence="8" key="1">
    <citation type="submission" date="2022-08" db="EMBL/GenBank/DDBJ databases">
        <authorList>
            <person name="Gutierrez-Valencia J."/>
        </authorList>
    </citation>
    <scope>NUCLEOTIDE SEQUENCE</scope>
</reference>
<keyword evidence="9" id="KW-1185">Reference proteome</keyword>
<dbReference type="InterPro" id="IPR005123">
    <property type="entry name" value="Oxoglu/Fe-dep_dioxygenase_dom"/>
</dbReference>
<dbReference type="Pfam" id="PF03171">
    <property type="entry name" value="2OG-FeII_Oxy"/>
    <property type="match status" value="1"/>
</dbReference>
<dbReference type="InterPro" id="IPR026992">
    <property type="entry name" value="DIOX_N"/>
</dbReference>
<dbReference type="GO" id="GO:0051213">
    <property type="term" value="F:dioxygenase activity"/>
    <property type="evidence" value="ECO:0007669"/>
    <property type="project" value="UniProtKB-ARBA"/>
</dbReference>
<keyword evidence="4 6" id="KW-0560">Oxidoreductase</keyword>
<comment type="caution">
    <text evidence="8">The sequence shown here is derived from an EMBL/GenBank/DDBJ whole genome shotgun (WGS) entry which is preliminary data.</text>
</comment>
<dbReference type="Pfam" id="PF14226">
    <property type="entry name" value="DIOX_N"/>
    <property type="match status" value="1"/>
</dbReference>
<dbReference type="PROSITE" id="PS51471">
    <property type="entry name" value="FE2OG_OXY"/>
    <property type="match status" value="1"/>
</dbReference>
<comment type="similarity">
    <text evidence="2 6">Belongs to the iron/ascorbate-dependent oxidoreductase family.</text>
</comment>
<dbReference type="PANTHER" id="PTHR10209:SF884">
    <property type="entry name" value="1-AMINOCYCLOPROPANE-1-CARBOXYLATE OXIDASE HOMOLOG 1-LIKE"/>
    <property type="match status" value="1"/>
</dbReference>
<evidence type="ECO:0000313" key="9">
    <source>
        <dbReference type="Proteomes" id="UP001154282"/>
    </source>
</evidence>
<comment type="cofactor">
    <cofactor evidence="1">
        <name>Fe cation</name>
        <dbReference type="ChEBI" id="CHEBI:24875"/>
    </cofactor>
</comment>
<accession>A0AAV0RRD7</accession>
<evidence type="ECO:0000313" key="8">
    <source>
        <dbReference type="EMBL" id="CAI0559104.1"/>
    </source>
</evidence>
<keyword evidence="3 6" id="KW-0479">Metal-binding</keyword>
<dbReference type="AlphaFoldDB" id="A0AAV0RRD7"/>
<dbReference type="PANTHER" id="PTHR10209">
    <property type="entry name" value="OXIDOREDUCTASE, 2OG-FE II OXYGENASE FAMILY PROTEIN"/>
    <property type="match status" value="1"/>
</dbReference>
<name>A0AAV0RRD7_9ROSI</name>
<evidence type="ECO:0000256" key="2">
    <source>
        <dbReference type="ARBA" id="ARBA00008056"/>
    </source>
</evidence>